<protein>
    <submittedName>
        <fullName evidence="1">Uncharacterized protein</fullName>
    </submittedName>
</protein>
<evidence type="ECO:0000313" key="1">
    <source>
        <dbReference type="EMBL" id="SEB05036.1"/>
    </source>
</evidence>
<dbReference type="Proteomes" id="UP000198850">
    <property type="component" value="Unassembled WGS sequence"/>
</dbReference>
<dbReference type="RefSeq" id="WP_090558316.1">
    <property type="nucleotide sequence ID" value="NZ_FNRA01000009.1"/>
</dbReference>
<evidence type="ECO:0000313" key="2">
    <source>
        <dbReference type="Proteomes" id="UP000198850"/>
    </source>
</evidence>
<reference evidence="1 2" key="1">
    <citation type="submission" date="2016-10" db="EMBL/GenBank/DDBJ databases">
        <authorList>
            <person name="de Groot N.N."/>
        </authorList>
    </citation>
    <scope>NUCLEOTIDE SEQUENCE [LARGE SCALE GENOMIC DNA]</scope>
    <source>
        <strain evidence="1 2">DSM 19033</strain>
    </source>
</reference>
<dbReference type="EMBL" id="FNRA01000009">
    <property type="protein sequence ID" value="SEB05036.1"/>
    <property type="molecule type" value="Genomic_DNA"/>
</dbReference>
<dbReference type="AlphaFoldDB" id="A0A1H4G5Z2"/>
<gene>
    <name evidence="1" type="ORF">SAMN05443550_10962</name>
</gene>
<sequence>MAKEIKIFPVEQYIIDQVRKIRKALGITADQLSKAVSLSDSIGLVGNIESSAMAATYTDHNLNIIAKVFTEQAKKLKGKGVKKDYTVYDFYPKVPLNDTPIIKTNVKDGRAEGPTKSLYKVIGTDFLDEARSARQITDFSNGLDNTDRKPSSFTSPLFLATDKGVLERIELKEGNVLYRKPKKD</sequence>
<dbReference type="OrthoDB" id="707695at2"/>
<organism evidence="1 2">
    <name type="scientific">Pedobacter hartonius</name>
    <dbReference type="NCBI Taxonomy" id="425514"/>
    <lineage>
        <taxon>Bacteria</taxon>
        <taxon>Pseudomonadati</taxon>
        <taxon>Bacteroidota</taxon>
        <taxon>Sphingobacteriia</taxon>
        <taxon>Sphingobacteriales</taxon>
        <taxon>Sphingobacteriaceae</taxon>
        <taxon>Pedobacter</taxon>
    </lineage>
</organism>
<name>A0A1H4G5Z2_9SPHI</name>
<accession>A0A1H4G5Z2</accession>
<proteinExistence type="predicted"/>
<keyword evidence="2" id="KW-1185">Reference proteome</keyword>